<feature type="domain" description="Bulb-type lectin" evidence="2">
    <location>
        <begin position="448"/>
        <end position="583"/>
    </location>
</feature>
<name>A0A8J6T5J5_9DELT</name>
<evidence type="ECO:0000256" key="1">
    <source>
        <dbReference type="SAM" id="MobiDB-lite"/>
    </source>
</evidence>
<dbReference type="Proteomes" id="UP000650524">
    <property type="component" value="Unassembled WGS sequence"/>
</dbReference>
<dbReference type="Gene3D" id="2.160.20.10">
    <property type="entry name" value="Single-stranded right-handed beta-helix, Pectin lyase-like"/>
    <property type="match status" value="1"/>
</dbReference>
<protein>
    <submittedName>
        <fullName evidence="3">PQQ-binding-like beta-propeller repeat protein</fullName>
    </submittedName>
</protein>
<feature type="region of interest" description="Disordered" evidence="1">
    <location>
        <begin position="38"/>
        <end position="59"/>
    </location>
</feature>
<dbReference type="InterPro" id="IPR015943">
    <property type="entry name" value="WD40/YVTN_repeat-like_dom_sf"/>
</dbReference>
<gene>
    <name evidence="3" type="ORF">H8E19_04200</name>
</gene>
<evidence type="ECO:0000313" key="3">
    <source>
        <dbReference type="EMBL" id="MBC8176586.1"/>
    </source>
</evidence>
<dbReference type="SUPFAM" id="SSF51126">
    <property type="entry name" value="Pectin lyase-like"/>
    <property type="match status" value="1"/>
</dbReference>
<dbReference type="PROSITE" id="PS50927">
    <property type="entry name" value="BULB_LECTIN"/>
    <property type="match status" value="1"/>
</dbReference>
<dbReference type="AlphaFoldDB" id="A0A8J6T5J5"/>
<dbReference type="EMBL" id="JACNJD010000147">
    <property type="protein sequence ID" value="MBC8176586.1"/>
    <property type="molecule type" value="Genomic_DNA"/>
</dbReference>
<evidence type="ECO:0000259" key="2">
    <source>
        <dbReference type="PROSITE" id="PS50927"/>
    </source>
</evidence>
<dbReference type="InterPro" id="IPR002372">
    <property type="entry name" value="PQQ_rpt_dom"/>
</dbReference>
<dbReference type="Pfam" id="PF13360">
    <property type="entry name" value="PQQ_2"/>
    <property type="match status" value="2"/>
</dbReference>
<organism evidence="3 4">
    <name type="scientific">Candidatus Desulfacyla euxinica</name>
    <dbReference type="NCBI Taxonomy" id="2841693"/>
    <lineage>
        <taxon>Bacteria</taxon>
        <taxon>Deltaproteobacteria</taxon>
        <taxon>Candidatus Desulfacyla</taxon>
    </lineage>
</organism>
<dbReference type="InterPro" id="IPR001480">
    <property type="entry name" value="Bulb-type_lectin_dom"/>
</dbReference>
<dbReference type="Gene3D" id="2.60.40.1120">
    <property type="entry name" value="Carboxypeptidase-like, regulatory domain"/>
    <property type="match status" value="1"/>
</dbReference>
<dbReference type="InterPro" id="IPR012334">
    <property type="entry name" value="Pectin_lyas_fold"/>
</dbReference>
<sequence>MEKTNGFFKTFKYMGLLFFIVFCLLGTVGVESDGDNISPAASDNGRSPDIKAPRGKTASPGGFIDDLPSWWYTIDVLPLEAGSSITASNSSFEVTLNSDKYVILDDFTTYGVWAHVKDLGGSDNSFSFTLTSAVPEGWTAPGESSALPLPGNEGDLGLVFPGVDHAYSGKREATFTYKVSSEQYAETVSLTFTLVFFPQVTTAGYTEGDATLEGTITDATTGSPISAAEVTLWLGYSIQILPYDMLEATDSAGFYRLSCWGVDVLNNYYSPYLTVPGYMLVVQKAGYETYVHDEFVKPEHGSPITFNASLTPLENQVDFDLQWGTPLSSPGVWGIAVTEAWDRFTAAMGKHPDAGDPETLPTLIPFLDNEGDILWSKSLDDQSWAIDVTSDGSYIACTTHASGNNYCYLWDSAGNEVWKKTITSQSTVIKFSPDNKYIATGPSEGGKSFVLYTALTGAEEWTYDTGLARVRQTAFTSDGQYIFLGPPLHLFTRGGQLIWRRNEDVGLPYIICPSTDRSRVFVPTKGDITSMYDGSGNLLWRKEHRVTTYGGMSADGSVVVVLSHNGNLYCYNGEGELQWYRLVPGTDGSGGAGHDGLDITPDGKYIAVGGGNYNTILYDSKGNVLWRHAGSASIDTSEHPYWHSVMNVKISEDGKKIVSGYGYSDPKLCYFTYSSTILYVEPLGSCGGNTPCYSTIQAAIDAASSGKTIKIAGGSYDEALTLSSSKDLKLQGGWNSSFTTRSSNSTVNSMTISNSQGTVTAEYLVMQ</sequence>
<dbReference type="InterPro" id="IPR011050">
    <property type="entry name" value="Pectin_lyase_fold/virulence"/>
</dbReference>
<accession>A0A8J6T5J5</accession>
<proteinExistence type="predicted"/>
<dbReference type="SUPFAM" id="SSF82171">
    <property type="entry name" value="DPP6 N-terminal domain-like"/>
    <property type="match status" value="1"/>
</dbReference>
<dbReference type="Gene3D" id="2.130.10.10">
    <property type="entry name" value="YVTN repeat-like/Quinoprotein amine dehydrogenase"/>
    <property type="match status" value="2"/>
</dbReference>
<evidence type="ECO:0000313" key="4">
    <source>
        <dbReference type="Proteomes" id="UP000650524"/>
    </source>
</evidence>
<reference evidence="3 4" key="1">
    <citation type="submission" date="2020-08" db="EMBL/GenBank/DDBJ databases">
        <title>Bridging the membrane lipid divide: bacteria of the FCB group superphylum have the potential to synthesize archaeal ether lipids.</title>
        <authorList>
            <person name="Villanueva L."/>
            <person name="Von Meijenfeldt F.A.B."/>
            <person name="Westbye A.B."/>
            <person name="Yadav S."/>
            <person name="Hopmans E.C."/>
            <person name="Dutilh B.E."/>
            <person name="Sinninghe Damste J.S."/>
        </authorList>
    </citation>
    <scope>NUCLEOTIDE SEQUENCE [LARGE SCALE GENOMIC DNA]</scope>
    <source>
        <strain evidence="3">NIOZ-UU27</strain>
    </source>
</reference>
<comment type="caution">
    <text evidence="3">The sequence shown here is derived from an EMBL/GenBank/DDBJ whole genome shotgun (WGS) entry which is preliminary data.</text>
</comment>